<sequence length="445" mass="51539">MCLIGIQSLIFMYIWIYCYNEQMEMPYQRLGHYFLAAVYALILYVFSNMYGSLRLGYLRTGELIYTHTLATMCSNAVSYIPIVLLVKHFRSVFPLVWMTAGQFVIIALWGYMANRIYRGLYPPRKVIMLYGERPVTALMSKIYSREDCFEIGKCVKIKDSNDEVKEEILKYEGVVICDLPSAMRNDLLKFCYARSIRVYSTPKISDIIIRSAESMHYFDTPLLLSRNDGLSIEQAFIKRAMDIGISLFMLILTSPILIVTALAIKLYDRGPVFFYQERCTKNGKIFLICKFRSMIVDAEKSGISIPATDHDPRITPVGRLIRKVRIDELPQLLNILKGDMSLVGPRPERIEHVDMYSDRIPEFAYRLKVKGGLTGYAQVYGKYNTTAYDKLKMDLMYIQNYSLLLDIEILFKTIKILFEKESTEGFSYQESQAMEHETEKHDAKE</sequence>
<keyword evidence="3 9" id="KW-0808">Transferase</keyword>
<feature type="transmembrane region" description="Helical" evidence="7">
    <location>
        <begin position="247"/>
        <end position="267"/>
    </location>
</feature>
<keyword evidence="6 7" id="KW-0472">Membrane</keyword>
<reference evidence="9 10" key="1">
    <citation type="submission" date="2018-08" db="EMBL/GenBank/DDBJ databases">
        <title>A genome reference for cultivated species of the human gut microbiota.</title>
        <authorList>
            <person name="Zou Y."/>
            <person name="Xue W."/>
            <person name="Luo G."/>
        </authorList>
    </citation>
    <scope>NUCLEOTIDE SEQUENCE [LARGE SCALE GENOMIC DNA]</scope>
    <source>
        <strain evidence="9 10">AF14-18</strain>
    </source>
</reference>
<dbReference type="GO" id="GO:0016780">
    <property type="term" value="F:phosphotransferase activity, for other substituted phosphate groups"/>
    <property type="evidence" value="ECO:0007669"/>
    <property type="project" value="TreeGrafter"/>
</dbReference>
<dbReference type="InterPro" id="IPR017475">
    <property type="entry name" value="EPS_sugar_tfrase"/>
</dbReference>
<evidence type="ECO:0000256" key="7">
    <source>
        <dbReference type="SAM" id="Phobius"/>
    </source>
</evidence>
<dbReference type="NCBIfam" id="TIGR03025">
    <property type="entry name" value="EPS_sugtrans"/>
    <property type="match status" value="1"/>
</dbReference>
<comment type="subcellular location">
    <subcellularLocation>
        <location evidence="1">Membrane</location>
        <topology evidence="1">Multi-pass membrane protein</topology>
    </subcellularLocation>
</comment>
<comment type="similarity">
    <text evidence="2">Belongs to the bacterial sugar transferase family.</text>
</comment>
<dbReference type="GO" id="GO:0016020">
    <property type="term" value="C:membrane"/>
    <property type="evidence" value="ECO:0007669"/>
    <property type="project" value="UniProtKB-SubCell"/>
</dbReference>
<evidence type="ECO:0000256" key="2">
    <source>
        <dbReference type="ARBA" id="ARBA00006464"/>
    </source>
</evidence>
<evidence type="ECO:0000256" key="1">
    <source>
        <dbReference type="ARBA" id="ARBA00004141"/>
    </source>
</evidence>
<dbReference type="InterPro" id="IPR003362">
    <property type="entry name" value="Bact_transf"/>
</dbReference>
<feature type="transmembrane region" description="Helical" evidence="7">
    <location>
        <begin position="30"/>
        <end position="51"/>
    </location>
</feature>
<comment type="caution">
    <text evidence="9">The sequence shown here is derived from an EMBL/GenBank/DDBJ whole genome shotgun (WGS) entry which is preliminary data.</text>
</comment>
<evidence type="ECO:0000259" key="8">
    <source>
        <dbReference type="Pfam" id="PF02397"/>
    </source>
</evidence>
<evidence type="ECO:0000256" key="3">
    <source>
        <dbReference type="ARBA" id="ARBA00022679"/>
    </source>
</evidence>
<dbReference type="RefSeq" id="WP_118019764.1">
    <property type="nucleotide sequence ID" value="NZ_CAURXV010000003.1"/>
</dbReference>
<evidence type="ECO:0000313" key="9">
    <source>
        <dbReference type="EMBL" id="RGV68727.1"/>
    </source>
</evidence>
<keyword evidence="5 7" id="KW-1133">Transmembrane helix</keyword>
<dbReference type="PANTHER" id="PTHR30576">
    <property type="entry name" value="COLANIC BIOSYNTHESIS UDP-GLUCOSE LIPID CARRIER TRANSFERASE"/>
    <property type="match status" value="1"/>
</dbReference>
<feature type="transmembrane region" description="Helical" evidence="7">
    <location>
        <begin position="92"/>
        <end position="111"/>
    </location>
</feature>
<dbReference type="Proteomes" id="UP000284543">
    <property type="component" value="Unassembled WGS sequence"/>
</dbReference>
<feature type="transmembrane region" description="Helical" evidence="7">
    <location>
        <begin position="63"/>
        <end position="86"/>
    </location>
</feature>
<dbReference type="EMBL" id="QRZM01000028">
    <property type="protein sequence ID" value="RGV68727.1"/>
    <property type="molecule type" value="Genomic_DNA"/>
</dbReference>
<evidence type="ECO:0000256" key="6">
    <source>
        <dbReference type="ARBA" id="ARBA00023136"/>
    </source>
</evidence>
<accession>A0A412YSW0</accession>
<organism evidence="9 10">
    <name type="scientific">Enterocloster bolteae</name>
    <dbReference type="NCBI Taxonomy" id="208479"/>
    <lineage>
        <taxon>Bacteria</taxon>
        <taxon>Bacillati</taxon>
        <taxon>Bacillota</taxon>
        <taxon>Clostridia</taxon>
        <taxon>Lachnospirales</taxon>
        <taxon>Lachnospiraceae</taxon>
        <taxon>Enterocloster</taxon>
    </lineage>
</organism>
<dbReference type="Pfam" id="PF02397">
    <property type="entry name" value="Bac_transf"/>
    <property type="match status" value="1"/>
</dbReference>
<evidence type="ECO:0000256" key="5">
    <source>
        <dbReference type="ARBA" id="ARBA00022989"/>
    </source>
</evidence>
<protein>
    <submittedName>
        <fullName evidence="9">Sugar transferase</fullName>
    </submittedName>
</protein>
<evidence type="ECO:0000313" key="10">
    <source>
        <dbReference type="Proteomes" id="UP000284543"/>
    </source>
</evidence>
<proteinExistence type="inferred from homology"/>
<dbReference type="AlphaFoldDB" id="A0A412YSW0"/>
<gene>
    <name evidence="9" type="ORF">DWW02_29085</name>
</gene>
<evidence type="ECO:0000256" key="4">
    <source>
        <dbReference type="ARBA" id="ARBA00022692"/>
    </source>
</evidence>
<feature type="domain" description="Bacterial sugar transferase" evidence="8">
    <location>
        <begin position="238"/>
        <end position="418"/>
    </location>
</feature>
<name>A0A412YSW0_9FIRM</name>
<dbReference type="PANTHER" id="PTHR30576:SF0">
    <property type="entry name" value="UNDECAPRENYL-PHOSPHATE N-ACETYLGALACTOSAMINYL 1-PHOSPHATE TRANSFERASE-RELATED"/>
    <property type="match status" value="1"/>
</dbReference>
<keyword evidence="4 7" id="KW-0812">Transmembrane</keyword>